<name>A0ABW2MYR8_9ACTN</name>
<proteinExistence type="predicted"/>
<comment type="caution">
    <text evidence="1">The sequence shown here is derived from an EMBL/GenBank/DDBJ whole genome shotgun (WGS) entry which is preliminary data.</text>
</comment>
<accession>A0ABW2MYR8</accession>
<evidence type="ECO:0000313" key="1">
    <source>
        <dbReference type="EMBL" id="MFC7359379.1"/>
    </source>
</evidence>
<organism evidence="1 2">
    <name type="scientific">Nocardioides astragali</name>
    <dbReference type="NCBI Taxonomy" id="1776736"/>
    <lineage>
        <taxon>Bacteria</taxon>
        <taxon>Bacillati</taxon>
        <taxon>Actinomycetota</taxon>
        <taxon>Actinomycetes</taxon>
        <taxon>Propionibacteriales</taxon>
        <taxon>Nocardioidaceae</taxon>
        <taxon>Nocardioides</taxon>
    </lineage>
</organism>
<keyword evidence="2" id="KW-1185">Reference proteome</keyword>
<dbReference type="EMBL" id="JBHTCH010000004">
    <property type="protein sequence ID" value="MFC7359379.1"/>
    <property type="molecule type" value="Genomic_DNA"/>
</dbReference>
<dbReference type="Pfam" id="PF20062">
    <property type="entry name" value="DUF6461"/>
    <property type="match status" value="1"/>
</dbReference>
<evidence type="ECO:0000313" key="2">
    <source>
        <dbReference type="Proteomes" id="UP001596524"/>
    </source>
</evidence>
<gene>
    <name evidence="1" type="ORF">ACFQO6_03780</name>
</gene>
<reference evidence="2" key="1">
    <citation type="journal article" date="2019" name="Int. J. Syst. Evol. Microbiol.">
        <title>The Global Catalogue of Microorganisms (GCM) 10K type strain sequencing project: providing services to taxonomists for standard genome sequencing and annotation.</title>
        <authorList>
            <consortium name="The Broad Institute Genomics Platform"/>
            <consortium name="The Broad Institute Genome Sequencing Center for Infectious Disease"/>
            <person name="Wu L."/>
            <person name="Ma J."/>
        </authorList>
    </citation>
    <scope>NUCLEOTIDE SEQUENCE [LARGE SCALE GENOMIC DNA]</scope>
    <source>
        <strain evidence="2">FCH27</strain>
    </source>
</reference>
<dbReference type="RefSeq" id="WP_255889471.1">
    <property type="nucleotide sequence ID" value="NZ_JAFMZM010000002.1"/>
</dbReference>
<protein>
    <submittedName>
        <fullName evidence="1">DUF6461 domain-containing protein</fullName>
    </submittedName>
</protein>
<dbReference type="Proteomes" id="UP001596524">
    <property type="component" value="Unassembled WGS sequence"/>
</dbReference>
<dbReference type="InterPro" id="IPR045592">
    <property type="entry name" value="DUF6461"/>
</dbReference>
<sequence>MDRDPSRYEAMFEDAGIDGESLTVLLVRSGTRADVLRLLGAEAEADLAPYPDLEDVDYSGYALAEVEGGVVAFELTGYADPSPRVLAALSALGGAAAVTRSDIQAHERFGCARDGVVVFDADEYKYVKEQEKESVPPELRPMFDSAWVNLNADGDDDEGGSGFVGYAMAAIHTGVVVTGEDLTRAAQQGWHRVRTLTYLE</sequence>